<dbReference type="InterPro" id="IPR044974">
    <property type="entry name" value="Disease_R_plants"/>
</dbReference>
<accession>A0A3B6I302</accession>
<evidence type="ECO:0000256" key="1">
    <source>
        <dbReference type="ARBA" id="ARBA00008894"/>
    </source>
</evidence>
<evidence type="ECO:0000259" key="9">
    <source>
        <dbReference type="Pfam" id="PF18052"/>
    </source>
</evidence>
<evidence type="ECO:0000259" key="11">
    <source>
        <dbReference type="Pfam" id="PF23598"/>
    </source>
</evidence>
<dbReference type="Gene3D" id="3.40.50.300">
    <property type="entry name" value="P-loop containing nucleotide triphosphate hydrolases"/>
    <property type="match status" value="2"/>
</dbReference>
<keyword evidence="13" id="KW-1185">Reference proteome</keyword>
<keyword evidence="3" id="KW-0677">Repeat</keyword>
<feature type="compositionally biased region" description="Polar residues" evidence="7">
    <location>
        <begin position="247"/>
        <end position="257"/>
    </location>
</feature>
<evidence type="ECO:0000256" key="6">
    <source>
        <dbReference type="ARBA" id="ARBA00023054"/>
    </source>
</evidence>
<dbReference type="InterPro" id="IPR041118">
    <property type="entry name" value="Rx_N"/>
</dbReference>
<dbReference type="PRINTS" id="PR00364">
    <property type="entry name" value="DISEASERSIST"/>
</dbReference>
<evidence type="ECO:0000256" key="7">
    <source>
        <dbReference type="SAM" id="MobiDB-lite"/>
    </source>
</evidence>
<dbReference type="Gramene" id="TraesCS4A02G461700.1">
    <property type="protein sequence ID" value="TraesCS4A02G461700.1"/>
    <property type="gene ID" value="TraesCS4A02G461700"/>
</dbReference>
<keyword evidence="6" id="KW-0175">Coiled coil</keyword>
<dbReference type="Pfam" id="PF23559">
    <property type="entry name" value="WHD_DRP"/>
    <property type="match status" value="1"/>
</dbReference>
<dbReference type="SUPFAM" id="SSF52058">
    <property type="entry name" value="L domain-like"/>
    <property type="match status" value="1"/>
</dbReference>
<dbReference type="Gene3D" id="3.80.10.10">
    <property type="entry name" value="Ribonuclease Inhibitor"/>
    <property type="match status" value="1"/>
</dbReference>
<dbReference type="KEGG" id="taes:123088440"/>
<feature type="domain" description="NB-ARC" evidence="8">
    <location>
        <begin position="395"/>
        <end position="479"/>
    </location>
</feature>
<dbReference type="InterPro" id="IPR055414">
    <property type="entry name" value="LRR_R13L4/SHOC2-like"/>
</dbReference>
<dbReference type="Pfam" id="PF00931">
    <property type="entry name" value="NB-ARC"/>
    <property type="match status" value="2"/>
</dbReference>
<feature type="domain" description="Disease resistance protein winged helix" evidence="10">
    <location>
        <begin position="573"/>
        <end position="639"/>
    </location>
</feature>
<dbReference type="Pfam" id="PF23598">
    <property type="entry name" value="LRR_14"/>
    <property type="match status" value="1"/>
</dbReference>
<dbReference type="GO" id="GO:0051707">
    <property type="term" value="P:response to other organism"/>
    <property type="evidence" value="ECO:0007669"/>
    <property type="project" value="UniProtKB-ARBA"/>
</dbReference>
<name>A0A3B6I302_WHEAT</name>
<dbReference type="OrthoDB" id="629866at2759"/>
<dbReference type="GeneID" id="123088440"/>
<evidence type="ECO:0000313" key="12">
    <source>
        <dbReference type="EnsemblPlants" id="TraesCS4A02G461700.1"/>
    </source>
</evidence>
<dbReference type="InterPro" id="IPR027417">
    <property type="entry name" value="P-loop_NTPase"/>
</dbReference>
<evidence type="ECO:0000259" key="10">
    <source>
        <dbReference type="Pfam" id="PF23559"/>
    </source>
</evidence>
<dbReference type="GO" id="GO:0043531">
    <property type="term" value="F:ADP binding"/>
    <property type="evidence" value="ECO:0007669"/>
    <property type="project" value="InterPro"/>
</dbReference>
<dbReference type="RefSeq" id="XP_044366582.1">
    <property type="nucleotide sequence ID" value="XM_044510647.1"/>
</dbReference>
<evidence type="ECO:0000256" key="2">
    <source>
        <dbReference type="ARBA" id="ARBA00022614"/>
    </source>
</evidence>
<feature type="domain" description="Disease resistance N-terminal" evidence="9">
    <location>
        <begin position="18"/>
        <end position="88"/>
    </location>
</feature>
<feature type="domain" description="Disease resistance R13L4/SHOC-2-like LRR" evidence="11">
    <location>
        <begin position="695"/>
        <end position="1045"/>
    </location>
</feature>
<evidence type="ECO:0000313" key="13">
    <source>
        <dbReference type="Proteomes" id="UP000019116"/>
    </source>
</evidence>
<evidence type="ECO:0008006" key="14">
    <source>
        <dbReference type="Google" id="ProtNLM"/>
    </source>
</evidence>
<sequence length="1049" mass="115991">MAMEAAIIGALLKTALPKAVSVLGGSRDVESIQLELSYIEATIRDHRKKTGGKDTSHLREAWIHDLTRFAFDIEDCVDRFLQQVSEDGEAGFLRRSVRSAKNTVYTRTVFSPKIRKLKTRSEEIHRRLKRYIEEETTGVTVTPDGAASIPTAGAHAWSGAPAAAVGMDEPLGELLELVREPGGPSEGKLRVISVVGFHGLGKTLLARQVFDHGDVREQFPLRVWVCAAGKGKPAVLKEMLDKVLQNGAGTSTDSARQADSAPAGTREATTTSNANSLVSQVEENGVEQVQTGERTAAGGVHGVGPVGTWRQCIQAVWWALATILLYILSPAFTVANMVRASSLQVESADIRSATVNASISTSTVTLVDENKSVQMKRQAGRGKAIQEDTHKDGVDDTAIIEHRLRSYLKNQRYLIVIDGMQTEELCNITSVFPVDNAVDSRVIVTTTIKKIARRCSSANGRVYKMKTLDDNDSRKLFFEVFSKGKCSDADATELKASALLEKCGGLPLALESKAKFLKSEEDLTKSKCEDACRKLCAPEGCDDTLGRMHGVLASSYESLCSLVLQQCLLYFCMFPRGHRVRRNPLIRRWLAEGLVHVQPGDAVSTTPQDIAIENLETLIDRSIIQSTEVSTCGSVKNCQPPGMMLEYIVRKSMSQNFITLLCGESETAKEWDYVRRLSLHDYCAAKLPKGLSRLRTLAIFPAGDAAKNEPILDFAKYDLLRVLDLEECDGLNDGHLQNICNLVLLKYLSLGGLISEVPKKIARLQQLETLDLRRTKIEKVPVEVIQLPQLKHLHGKFQLIEGDYGKANPEHLSKRSTLETLSGFVTGESEGFPQVMRHMKRLRKVKIWCKSTTSRRNLNHLEEAIKVFIRDGNEWPHRSLSIDFQECPDPFLGSLKAPGSLASLKLRGNLGRFPQFVMNLNRIEELCLSSTSLSRGVLLSGGRLDTLKYLKLIEENIGPLEIQHEHFPSLRRIWLVGAQSLHDVTTGALPHLTSLHVICESLDGLAGIEIRRLEGLKEVRLHSGVDQGTKDAWKEAARGHPKRPDVLLH</sequence>
<feature type="region of interest" description="Disordered" evidence="7">
    <location>
        <begin position="247"/>
        <end position="277"/>
    </location>
</feature>
<dbReference type="InterPro" id="IPR042197">
    <property type="entry name" value="Apaf_helical"/>
</dbReference>
<dbReference type="InterPro" id="IPR058922">
    <property type="entry name" value="WHD_DRP"/>
</dbReference>
<dbReference type="Gramene" id="TraesCS4A03G1161500.1">
    <property type="protein sequence ID" value="TraesCS4A03G1161500.1.CDS"/>
    <property type="gene ID" value="TraesCS4A03G1161500"/>
</dbReference>
<dbReference type="PANTHER" id="PTHR23155">
    <property type="entry name" value="DISEASE RESISTANCE PROTEIN RP"/>
    <property type="match status" value="1"/>
</dbReference>
<gene>
    <name evidence="12" type="primary">LOC123088440</name>
</gene>
<dbReference type="STRING" id="4565.A0A3B6I302"/>
<dbReference type="Proteomes" id="UP000019116">
    <property type="component" value="Chromosome 4A"/>
</dbReference>
<dbReference type="Gene3D" id="1.20.5.4130">
    <property type="match status" value="1"/>
</dbReference>
<dbReference type="AlphaFoldDB" id="A0A3B6I302"/>
<dbReference type="GO" id="GO:0006952">
    <property type="term" value="P:defense response"/>
    <property type="evidence" value="ECO:0007669"/>
    <property type="project" value="UniProtKB-KW"/>
</dbReference>
<evidence type="ECO:0000256" key="5">
    <source>
        <dbReference type="ARBA" id="ARBA00022821"/>
    </source>
</evidence>
<dbReference type="InterPro" id="IPR002182">
    <property type="entry name" value="NB-ARC"/>
</dbReference>
<dbReference type="Pfam" id="PF18052">
    <property type="entry name" value="Rx_N"/>
    <property type="match status" value="1"/>
</dbReference>
<dbReference type="SMR" id="A0A3B6I302"/>
<evidence type="ECO:0000256" key="3">
    <source>
        <dbReference type="ARBA" id="ARBA00022737"/>
    </source>
</evidence>
<dbReference type="Gene3D" id="1.10.8.430">
    <property type="entry name" value="Helical domain of apoptotic protease-activating factors"/>
    <property type="match status" value="1"/>
</dbReference>
<dbReference type="EnsemblPlants" id="TraesCS4A02G461700.1">
    <property type="protein sequence ID" value="TraesCS4A02G461700.1"/>
    <property type="gene ID" value="TraesCS4A02G461700"/>
</dbReference>
<dbReference type="RefSeq" id="XP_044366583.1">
    <property type="nucleotide sequence ID" value="XM_044510648.1"/>
</dbReference>
<dbReference type="OMA" id="CIQAVWW"/>
<feature type="domain" description="NB-ARC" evidence="8">
    <location>
        <begin position="187"/>
        <end position="246"/>
    </location>
</feature>
<dbReference type="SUPFAM" id="SSF52540">
    <property type="entry name" value="P-loop containing nucleoside triphosphate hydrolases"/>
    <property type="match status" value="2"/>
</dbReference>
<dbReference type="InterPro" id="IPR032675">
    <property type="entry name" value="LRR_dom_sf"/>
</dbReference>
<evidence type="ECO:0000256" key="4">
    <source>
        <dbReference type="ARBA" id="ARBA00022741"/>
    </source>
</evidence>
<keyword evidence="4" id="KW-0547">Nucleotide-binding</keyword>
<comment type="similarity">
    <text evidence="1">Belongs to the disease resistance NB-LRR family.</text>
</comment>
<proteinExistence type="inferred from homology"/>
<keyword evidence="2" id="KW-0433">Leucine-rich repeat</keyword>
<dbReference type="Gramene" id="TraesNOR4A03G02230060.1">
    <property type="protein sequence ID" value="TraesNOR4A03G02230060.1"/>
    <property type="gene ID" value="TraesNOR4A03G02230060"/>
</dbReference>
<evidence type="ECO:0000259" key="8">
    <source>
        <dbReference type="Pfam" id="PF00931"/>
    </source>
</evidence>
<feature type="compositionally biased region" description="Polar residues" evidence="7">
    <location>
        <begin position="267"/>
        <end position="277"/>
    </location>
</feature>
<reference evidence="12" key="1">
    <citation type="submission" date="2018-08" db="EMBL/GenBank/DDBJ databases">
        <authorList>
            <person name="Rossello M."/>
        </authorList>
    </citation>
    <scope>NUCLEOTIDE SEQUENCE [LARGE SCALE GENOMIC DNA]</scope>
    <source>
        <strain evidence="12">cv. Chinese Spring</strain>
    </source>
</reference>
<dbReference type="PANTHER" id="PTHR23155:SF1227">
    <property type="entry name" value="OS11G0462500 PROTEIN"/>
    <property type="match status" value="1"/>
</dbReference>
<organism evidence="12">
    <name type="scientific">Triticum aestivum</name>
    <name type="common">Wheat</name>
    <dbReference type="NCBI Taxonomy" id="4565"/>
    <lineage>
        <taxon>Eukaryota</taxon>
        <taxon>Viridiplantae</taxon>
        <taxon>Streptophyta</taxon>
        <taxon>Embryophyta</taxon>
        <taxon>Tracheophyta</taxon>
        <taxon>Spermatophyta</taxon>
        <taxon>Magnoliopsida</taxon>
        <taxon>Liliopsida</taxon>
        <taxon>Poales</taxon>
        <taxon>Poaceae</taxon>
        <taxon>BOP clade</taxon>
        <taxon>Pooideae</taxon>
        <taxon>Triticodae</taxon>
        <taxon>Triticeae</taxon>
        <taxon>Triticinae</taxon>
        <taxon>Triticum</taxon>
    </lineage>
</organism>
<keyword evidence="5" id="KW-0611">Plant defense</keyword>
<protein>
    <recommendedName>
        <fullName evidence="14">NB-ARC domain-containing protein</fullName>
    </recommendedName>
</protein>
<reference evidence="12" key="2">
    <citation type="submission" date="2018-10" db="UniProtKB">
        <authorList>
            <consortium name="EnsemblPlants"/>
        </authorList>
    </citation>
    <scope>IDENTIFICATION</scope>
</reference>